<comment type="similarity">
    <text evidence="2">Belongs to the transketolase family.</text>
</comment>
<reference evidence="5" key="1">
    <citation type="journal article" date="2013" name="Proc. Natl. Acad. Sci. U.S.A.">
        <title>Mapping gene clusters within arrayed metagenomic libraries to expand the structural diversity of biomedically relevant natural products.</title>
        <authorList>
            <person name="Owen J.G."/>
            <person name="Reddy B.V."/>
            <person name="Ternei M.A."/>
            <person name="Charlop-Powers Z."/>
            <person name="Calle P.Y."/>
            <person name="Kim J.H."/>
            <person name="Brady S.F."/>
        </authorList>
    </citation>
    <scope>NUCLEOTIDE SEQUENCE</scope>
</reference>
<dbReference type="Pfam" id="PF00456">
    <property type="entry name" value="Transketolase_N"/>
    <property type="match status" value="1"/>
</dbReference>
<proteinExistence type="inferred from homology"/>
<sequence length="261" mass="27307">MTAPELAYTIRRDVLRMAAGPNGAHVGGSLSCADILAVLFTDVLRRDRDAFVLSKGHAAPALYAVLAEQGLLEHDELAGYASPGSRLFGHPHNHVPGIEFNTGSLGHGLGLGTGLALSAQLTGCDSRTYVLLGDGELQEGSVWEAFMFAAHRRLTGLTAVIDRNGLQITGPTDGCVSLEPLTDRLAAFGWQVRPVDGHDHAALRAALAPPDGDRPVAVVAATTKGKGVGFLEGKTASHYATFDNRLLSRALAQLDAGRGAT</sequence>
<accession>S5UD34</accession>
<dbReference type="InterPro" id="IPR029061">
    <property type="entry name" value="THDP-binding"/>
</dbReference>
<evidence type="ECO:0000256" key="3">
    <source>
        <dbReference type="ARBA" id="ARBA00023052"/>
    </source>
</evidence>
<dbReference type="EC" id="2.2.1.1" evidence="5"/>
<keyword evidence="5" id="KW-0808">Transferase</keyword>
<dbReference type="AlphaFoldDB" id="S5UD34"/>
<name>S5UD34_9BACT</name>
<dbReference type="EMBL" id="KF264557">
    <property type="protein sequence ID" value="AGS49847.1"/>
    <property type="molecule type" value="Genomic_DNA"/>
</dbReference>
<evidence type="ECO:0000256" key="1">
    <source>
        <dbReference type="ARBA" id="ARBA00001964"/>
    </source>
</evidence>
<dbReference type="SUPFAM" id="SSF52518">
    <property type="entry name" value="Thiamin diphosphate-binding fold (THDP-binding)"/>
    <property type="match status" value="1"/>
</dbReference>
<organism evidence="5">
    <name type="scientific">uncultured bacterium esnapd17</name>
    <dbReference type="NCBI Taxonomy" id="1366598"/>
    <lineage>
        <taxon>Bacteria</taxon>
        <taxon>environmental samples</taxon>
    </lineage>
</organism>
<dbReference type="PANTHER" id="PTHR47514">
    <property type="entry name" value="TRANSKETOLASE N-TERMINAL SECTION-RELATED"/>
    <property type="match status" value="1"/>
</dbReference>
<dbReference type="GO" id="GO:0004802">
    <property type="term" value="F:transketolase activity"/>
    <property type="evidence" value="ECO:0007669"/>
    <property type="project" value="UniProtKB-EC"/>
</dbReference>
<evidence type="ECO:0000259" key="4">
    <source>
        <dbReference type="Pfam" id="PF00456"/>
    </source>
</evidence>
<comment type="cofactor">
    <cofactor evidence="1">
        <name>thiamine diphosphate</name>
        <dbReference type="ChEBI" id="CHEBI:58937"/>
    </cofactor>
</comment>
<dbReference type="PANTHER" id="PTHR47514:SF1">
    <property type="entry name" value="TRANSKETOLASE N-TERMINAL SECTION-RELATED"/>
    <property type="match status" value="1"/>
</dbReference>
<evidence type="ECO:0000256" key="2">
    <source>
        <dbReference type="ARBA" id="ARBA00007131"/>
    </source>
</evidence>
<evidence type="ECO:0000313" key="5">
    <source>
        <dbReference type="EMBL" id="AGS49847.1"/>
    </source>
</evidence>
<keyword evidence="3" id="KW-0786">Thiamine pyrophosphate</keyword>
<protein>
    <submittedName>
        <fullName evidence="5">Transketolase, N-terminal section</fullName>
        <ecNumber evidence="5">2.2.1.1</ecNumber>
    </submittedName>
</protein>
<dbReference type="Gene3D" id="3.40.50.970">
    <property type="match status" value="1"/>
</dbReference>
<feature type="domain" description="Transketolase N-terminal" evidence="4">
    <location>
        <begin position="15"/>
        <end position="243"/>
    </location>
</feature>
<dbReference type="InterPro" id="IPR005474">
    <property type="entry name" value="Transketolase_N"/>
</dbReference>
<dbReference type="CDD" id="cd02012">
    <property type="entry name" value="TPP_TK"/>
    <property type="match status" value="1"/>
</dbReference>